<proteinExistence type="predicted"/>
<accession>A0A0E9VNJ5</accession>
<name>A0A0E9VNJ5_ANGAN</name>
<dbReference type="EMBL" id="GBXM01028873">
    <property type="protein sequence ID" value="JAH79704.1"/>
    <property type="molecule type" value="Transcribed_RNA"/>
</dbReference>
<evidence type="ECO:0000313" key="1">
    <source>
        <dbReference type="EMBL" id="JAH79704.1"/>
    </source>
</evidence>
<protein>
    <submittedName>
        <fullName evidence="1">Uncharacterized protein</fullName>
    </submittedName>
</protein>
<dbReference type="AlphaFoldDB" id="A0A0E9VNJ5"/>
<reference evidence="1" key="2">
    <citation type="journal article" date="2015" name="Fish Shellfish Immunol.">
        <title>Early steps in the European eel (Anguilla anguilla)-Vibrio vulnificus interaction in the gills: Role of the RtxA13 toxin.</title>
        <authorList>
            <person name="Callol A."/>
            <person name="Pajuelo D."/>
            <person name="Ebbesson L."/>
            <person name="Teles M."/>
            <person name="MacKenzie S."/>
            <person name="Amaro C."/>
        </authorList>
    </citation>
    <scope>NUCLEOTIDE SEQUENCE</scope>
</reference>
<reference evidence="1" key="1">
    <citation type="submission" date="2014-11" db="EMBL/GenBank/DDBJ databases">
        <authorList>
            <person name="Amaro Gonzalez C."/>
        </authorList>
    </citation>
    <scope>NUCLEOTIDE SEQUENCE</scope>
</reference>
<sequence length="49" mass="5428">MFVFFYKFGQENGRMDLAKISLSVSHKTSVLEQASASSGQWIQCIKTAG</sequence>
<organism evidence="1">
    <name type="scientific">Anguilla anguilla</name>
    <name type="common">European freshwater eel</name>
    <name type="synonym">Muraena anguilla</name>
    <dbReference type="NCBI Taxonomy" id="7936"/>
    <lineage>
        <taxon>Eukaryota</taxon>
        <taxon>Metazoa</taxon>
        <taxon>Chordata</taxon>
        <taxon>Craniata</taxon>
        <taxon>Vertebrata</taxon>
        <taxon>Euteleostomi</taxon>
        <taxon>Actinopterygii</taxon>
        <taxon>Neopterygii</taxon>
        <taxon>Teleostei</taxon>
        <taxon>Anguilliformes</taxon>
        <taxon>Anguillidae</taxon>
        <taxon>Anguilla</taxon>
    </lineage>
</organism>